<dbReference type="VEuPathDB" id="FungiDB:PLEOSDRAFT_1034948"/>
<evidence type="ECO:0000313" key="2">
    <source>
        <dbReference type="Proteomes" id="UP000027073"/>
    </source>
</evidence>
<dbReference type="EMBL" id="KL198005">
    <property type="protein sequence ID" value="KDQ32294.1"/>
    <property type="molecule type" value="Genomic_DNA"/>
</dbReference>
<reference evidence="2" key="1">
    <citation type="journal article" date="2014" name="Proc. Natl. Acad. Sci. U.S.A.">
        <title>Extensive sampling of basidiomycete genomes demonstrates inadequacy of the white-rot/brown-rot paradigm for wood decay fungi.</title>
        <authorList>
            <person name="Riley R."/>
            <person name="Salamov A.A."/>
            <person name="Brown D.W."/>
            <person name="Nagy L.G."/>
            <person name="Floudas D."/>
            <person name="Held B.W."/>
            <person name="Levasseur A."/>
            <person name="Lombard V."/>
            <person name="Morin E."/>
            <person name="Otillar R."/>
            <person name="Lindquist E.A."/>
            <person name="Sun H."/>
            <person name="LaButti K.M."/>
            <person name="Schmutz J."/>
            <person name="Jabbour D."/>
            <person name="Luo H."/>
            <person name="Baker S.E."/>
            <person name="Pisabarro A.G."/>
            <person name="Walton J.D."/>
            <person name="Blanchette R.A."/>
            <person name="Henrissat B."/>
            <person name="Martin F."/>
            <person name="Cullen D."/>
            <person name="Hibbett D.S."/>
            <person name="Grigoriev I.V."/>
        </authorList>
    </citation>
    <scope>NUCLEOTIDE SEQUENCE [LARGE SCALE GENOMIC DNA]</scope>
    <source>
        <strain evidence="2">PC15</strain>
    </source>
</reference>
<dbReference type="Gene3D" id="3.60.130.30">
    <property type="match status" value="1"/>
</dbReference>
<name>A0A067NWL0_PLEO1</name>
<dbReference type="Proteomes" id="UP000027073">
    <property type="component" value="Unassembled WGS sequence"/>
</dbReference>
<sequence>MALRSLKVNDAALSHLVDEPSIRHIAGLQSQLLHTFAPRLGAYYKETLNALLESQPGLACNFHNSDFACLTVNFGPNTICLDHTDFVNLATGLCAITALGDFDSKRGGHLIFWDLKLILEFPAGATILIPLALLRHSNVPIQAREQRASLTQYSAGGLFRWVENGFCRNIDCTPSNNPKGNGGDRWVKGLSMFDVRS</sequence>
<evidence type="ECO:0000313" key="1">
    <source>
        <dbReference type="EMBL" id="KDQ32294.1"/>
    </source>
</evidence>
<dbReference type="STRING" id="1137138.A0A067NWL0"/>
<dbReference type="InParanoid" id="A0A067NWL0"/>
<dbReference type="AlphaFoldDB" id="A0A067NWL0"/>
<accession>A0A067NWL0</accession>
<gene>
    <name evidence="1" type="ORF">PLEOSDRAFT_1034948</name>
</gene>
<proteinExistence type="predicted"/>
<evidence type="ECO:0008006" key="3">
    <source>
        <dbReference type="Google" id="ProtNLM"/>
    </source>
</evidence>
<organism evidence="1 2">
    <name type="scientific">Pleurotus ostreatus (strain PC15)</name>
    <name type="common">Oyster mushroom</name>
    <dbReference type="NCBI Taxonomy" id="1137138"/>
    <lineage>
        <taxon>Eukaryota</taxon>
        <taxon>Fungi</taxon>
        <taxon>Dikarya</taxon>
        <taxon>Basidiomycota</taxon>
        <taxon>Agaricomycotina</taxon>
        <taxon>Agaricomycetes</taxon>
        <taxon>Agaricomycetidae</taxon>
        <taxon>Agaricales</taxon>
        <taxon>Pleurotineae</taxon>
        <taxon>Pleurotaceae</taxon>
        <taxon>Pleurotus</taxon>
    </lineage>
</organism>
<dbReference type="HOGENOM" id="CLU_031314_0_0_1"/>
<protein>
    <recommendedName>
        <fullName evidence="3">Prolyl 4-hydroxylase alpha subunit Fe(2+) 2OG dioxygenase domain-containing protein</fullName>
    </recommendedName>
</protein>